<dbReference type="EMBL" id="CP003588">
    <property type="protein sequence ID" value="AFK70020.1"/>
    <property type="molecule type" value="Genomic_DNA"/>
</dbReference>
<organism evidence="1 2">
    <name type="scientific">Pseudomonas putida ND6</name>
    <dbReference type="NCBI Taxonomy" id="231023"/>
    <lineage>
        <taxon>Bacteria</taxon>
        <taxon>Pseudomonadati</taxon>
        <taxon>Pseudomonadota</taxon>
        <taxon>Gammaproteobacteria</taxon>
        <taxon>Pseudomonadales</taxon>
        <taxon>Pseudomonadaceae</taxon>
        <taxon>Pseudomonas</taxon>
    </lineage>
</organism>
<protein>
    <submittedName>
        <fullName evidence="1">Uncharacterized protein</fullName>
    </submittedName>
</protein>
<accession>I3UWZ9</accession>
<dbReference type="KEGG" id="ppi:YSA_06012"/>
<dbReference type="Proteomes" id="UP000005268">
    <property type="component" value="Chromosome"/>
</dbReference>
<proteinExistence type="predicted"/>
<dbReference type="HOGENOM" id="CLU_3295219_0_0_6"/>
<reference evidence="1 2" key="1">
    <citation type="journal article" date="2012" name="J. Bacteriol.">
        <title>Complete Genome Sequence of the Naphthalene-Degrading Pseudomonas putida Strain ND6.</title>
        <authorList>
            <person name="Li S."/>
            <person name="Zhao H."/>
            <person name="Li Y."/>
            <person name="Niu S."/>
            <person name="Cai B."/>
        </authorList>
    </citation>
    <scope>NUCLEOTIDE SEQUENCE [LARGE SCALE GENOMIC DNA]</scope>
    <source>
        <strain evidence="1 2">ND6</strain>
    </source>
</reference>
<evidence type="ECO:0000313" key="1">
    <source>
        <dbReference type="EMBL" id="AFK70020.1"/>
    </source>
</evidence>
<evidence type="ECO:0000313" key="2">
    <source>
        <dbReference type="Proteomes" id="UP000005268"/>
    </source>
</evidence>
<dbReference type="AlphaFoldDB" id="I3UWZ9"/>
<gene>
    <name evidence="1" type="ORF">YSA_06012</name>
</gene>
<dbReference type="PATRIC" id="fig|231023.4.peg.2890"/>
<name>I3UWZ9_PSEPU</name>
<sequence length="40" mass="4552">MTSILILRVERPADGRRTAIRWGAWLAMTRVVTISRIALT</sequence>